<proteinExistence type="predicted"/>
<feature type="region of interest" description="Disordered" evidence="4">
    <location>
        <begin position="169"/>
        <end position="219"/>
    </location>
</feature>
<dbReference type="STRING" id="3988.B9R9C2"/>
<name>B9R9C2_RICCO</name>
<dbReference type="InParanoid" id="B9R9C2"/>
<sequence length="277" mass="31161">MILLEIKLSSLAGQTKFNIKFSLLRCGKSCRLRWTNYLRPDIKRGPFAPEEEATIIQLHGMLGNKWAAIASKLPGRTDNEIKNFWNTHLKKRLNLKLRQSCSPSQPINVKCESSTTRHMVQWESARVEAEARLSMESLLVNSSSSVKIENDYFLQLWKSEVGESFRNLKQKDGEASESPISQNSSLTKNGSGSVDNEKKVQMTSTKTSTSNDTSHEQEDYKPNIAIMTYSDSINSNEFTDSSDTALKLLLDVPGGNDMEFLEGQTESFSSFLNLKCD</sequence>
<evidence type="ECO:0000259" key="6">
    <source>
        <dbReference type="PROSITE" id="PS51294"/>
    </source>
</evidence>
<keyword evidence="8" id="KW-1185">Reference proteome</keyword>
<dbReference type="SMART" id="SM00717">
    <property type="entry name" value="SANT"/>
    <property type="match status" value="1"/>
</dbReference>
<gene>
    <name evidence="7" type="ORF">RCOM_1496050</name>
</gene>
<feature type="domain" description="HTH myb-type" evidence="6">
    <location>
        <begin position="39"/>
        <end position="93"/>
    </location>
</feature>
<dbReference type="EMBL" id="EQ973773">
    <property type="protein sequence ID" value="EEF51399.1"/>
    <property type="molecule type" value="Genomic_DNA"/>
</dbReference>
<dbReference type="Pfam" id="PF00249">
    <property type="entry name" value="Myb_DNA-binding"/>
    <property type="match status" value="1"/>
</dbReference>
<evidence type="ECO:0000313" key="7">
    <source>
        <dbReference type="EMBL" id="EEF51399.1"/>
    </source>
</evidence>
<dbReference type="FunFam" id="1.10.10.60:FF:000039">
    <property type="entry name" value="MYB transcription factor"/>
    <property type="match status" value="1"/>
</dbReference>
<evidence type="ECO:0000256" key="1">
    <source>
        <dbReference type="ARBA" id="ARBA00004123"/>
    </source>
</evidence>
<evidence type="ECO:0000313" key="8">
    <source>
        <dbReference type="Proteomes" id="UP000008311"/>
    </source>
</evidence>
<dbReference type="PANTHER" id="PTHR10641">
    <property type="entry name" value="MYB FAMILY TRANSCRIPTION FACTOR"/>
    <property type="match status" value="1"/>
</dbReference>
<comment type="subcellular location">
    <subcellularLocation>
        <location evidence="1">Nucleus</location>
    </subcellularLocation>
</comment>
<dbReference type="SMR" id="B9R9C2"/>
<reference evidence="8" key="1">
    <citation type="journal article" date="2010" name="Nat. Biotechnol.">
        <title>Draft genome sequence of the oilseed species Ricinus communis.</title>
        <authorList>
            <person name="Chan A.P."/>
            <person name="Crabtree J."/>
            <person name="Zhao Q."/>
            <person name="Lorenzi H."/>
            <person name="Orvis J."/>
            <person name="Puiu D."/>
            <person name="Melake-Berhan A."/>
            <person name="Jones K.M."/>
            <person name="Redman J."/>
            <person name="Chen G."/>
            <person name="Cahoon E.B."/>
            <person name="Gedil M."/>
            <person name="Stanke M."/>
            <person name="Haas B.J."/>
            <person name="Wortman J.R."/>
            <person name="Fraser-Liggett C.M."/>
            <person name="Ravel J."/>
            <person name="Rabinowicz P.D."/>
        </authorList>
    </citation>
    <scope>NUCLEOTIDE SEQUENCE [LARGE SCALE GENOMIC DNA]</scope>
    <source>
        <strain evidence="8">cv. Hale</strain>
    </source>
</reference>
<dbReference type="InterPro" id="IPR009057">
    <property type="entry name" value="Homeodomain-like_sf"/>
</dbReference>
<dbReference type="Proteomes" id="UP000008311">
    <property type="component" value="Unassembled WGS sequence"/>
</dbReference>
<dbReference type="GO" id="GO:0005634">
    <property type="term" value="C:nucleus"/>
    <property type="evidence" value="ECO:0007669"/>
    <property type="project" value="UniProtKB-SubCell"/>
</dbReference>
<evidence type="ECO:0000256" key="2">
    <source>
        <dbReference type="ARBA" id="ARBA00023125"/>
    </source>
</evidence>
<dbReference type="PROSITE" id="PS50090">
    <property type="entry name" value="MYB_LIKE"/>
    <property type="match status" value="1"/>
</dbReference>
<evidence type="ECO:0000256" key="4">
    <source>
        <dbReference type="SAM" id="MobiDB-lite"/>
    </source>
</evidence>
<accession>B9R9C2</accession>
<dbReference type="InterPro" id="IPR001005">
    <property type="entry name" value="SANT/Myb"/>
</dbReference>
<protein>
    <submittedName>
        <fullName evidence="7">R2r3-myb transcription factor, putative</fullName>
    </submittedName>
</protein>
<keyword evidence="3" id="KW-0539">Nucleus</keyword>
<dbReference type="InterPro" id="IPR015495">
    <property type="entry name" value="Myb_TF_plants"/>
</dbReference>
<keyword evidence="2" id="KW-0238">DNA-binding</keyword>
<dbReference type="SUPFAM" id="SSF46689">
    <property type="entry name" value="Homeodomain-like"/>
    <property type="match status" value="1"/>
</dbReference>
<dbReference type="PROSITE" id="PS51294">
    <property type="entry name" value="HTH_MYB"/>
    <property type="match status" value="1"/>
</dbReference>
<dbReference type="PANTHER" id="PTHR10641:SF1362">
    <property type="entry name" value="MYB TRANSCRIPTION FACTOR MIXTA-LIKE PROTEIN"/>
    <property type="match status" value="1"/>
</dbReference>
<feature type="compositionally biased region" description="Low complexity" evidence="4">
    <location>
        <begin position="203"/>
        <end position="212"/>
    </location>
</feature>
<dbReference type="GO" id="GO:0003677">
    <property type="term" value="F:DNA binding"/>
    <property type="evidence" value="ECO:0007669"/>
    <property type="project" value="UniProtKB-KW"/>
</dbReference>
<organism evidence="7 8">
    <name type="scientific">Ricinus communis</name>
    <name type="common">Castor bean</name>
    <dbReference type="NCBI Taxonomy" id="3988"/>
    <lineage>
        <taxon>Eukaryota</taxon>
        <taxon>Viridiplantae</taxon>
        <taxon>Streptophyta</taxon>
        <taxon>Embryophyta</taxon>
        <taxon>Tracheophyta</taxon>
        <taxon>Spermatophyta</taxon>
        <taxon>Magnoliopsida</taxon>
        <taxon>eudicotyledons</taxon>
        <taxon>Gunneridae</taxon>
        <taxon>Pentapetalae</taxon>
        <taxon>rosids</taxon>
        <taxon>fabids</taxon>
        <taxon>Malpighiales</taxon>
        <taxon>Euphorbiaceae</taxon>
        <taxon>Acalyphoideae</taxon>
        <taxon>Acalypheae</taxon>
        <taxon>Ricinus</taxon>
    </lineage>
</organism>
<evidence type="ECO:0000259" key="5">
    <source>
        <dbReference type="PROSITE" id="PS50090"/>
    </source>
</evidence>
<dbReference type="AlphaFoldDB" id="B9R9C2"/>
<dbReference type="InterPro" id="IPR017930">
    <property type="entry name" value="Myb_dom"/>
</dbReference>
<feature type="compositionally biased region" description="Polar residues" evidence="4">
    <location>
        <begin position="178"/>
        <end position="194"/>
    </location>
</feature>
<dbReference type="eggNOG" id="KOG0048">
    <property type="taxonomic scope" value="Eukaryota"/>
</dbReference>
<dbReference type="CDD" id="cd00167">
    <property type="entry name" value="SANT"/>
    <property type="match status" value="1"/>
</dbReference>
<feature type="domain" description="Myb-like" evidence="5">
    <location>
        <begin position="39"/>
        <end position="89"/>
    </location>
</feature>
<dbReference type="Gene3D" id="1.10.10.60">
    <property type="entry name" value="Homeodomain-like"/>
    <property type="match status" value="2"/>
</dbReference>
<evidence type="ECO:0000256" key="3">
    <source>
        <dbReference type="ARBA" id="ARBA00023242"/>
    </source>
</evidence>